<name>A0AAW5F308_CLOSY</name>
<keyword evidence="3 5" id="KW-0067">ATP-binding</keyword>
<dbReference type="InterPro" id="IPR017911">
    <property type="entry name" value="MacB-like_ATP-bd"/>
</dbReference>
<evidence type="ECO:0000313" key="5">
    <source>
        <dbReference type="EMBL" id="MCK0086810.1"/>
    </source>
</evidence>
<dbReference type="SMART" id="SM00382">
    <property type="entry name" value="AAA"/>
    <property type="match status" value="1"/>
</dbReference>
<dbReference type="InterPro" id="IPR003439">
    <property type="entry name" value="ABC_transporter-like_ATP-bd"/>
</dbReference>
<feature type="domain" description="ABC transporter" evidence="4">
    <location>
        <begin position="4"/>
        <end position="228"/>
    </location>
</feature>
<dbReference type="FunFam" id="3.40.50.300:FF:000032">
    <property type="entry name" value="Export ABC transporter ATP-binding protein"/>
    <property type="match status" value="1"/>
</dbReference>
<dbReference type="Pfam" id="PF00005">
    <property type="entry name" value="ABC_tran"/>
    <property type="match status" value="1"/>
</dbReference>
<dbReference type="PANTHER" id="PTHR24220">
    <property type="entry name" value="IMPORT ATP-BINDING PROTEIN"/>
    <property type="match status" value="1"/>
</dbReference>
<keyword evidence="1" id="KW-0813">Transport</keyword>
<dbReference type="RefSeq" id="WP_003499301.1">
    <property type="nucleotide sequence ID" value="NZ_BAABZD010000007.1"/>
</dbReference>
<dbReference type="SUPFAM" id="SSF52540">
    <property type="entry name" value="P-loop containing nucleoside triphosphate hydrolases"/>
    <property type="match status" value="1"/>
</dbReference>
<dbReference type="GO" id="GO:0005886">
    <property type="term" value="C:plasma membrane"/>
    <property type="evidence" value="ECO:0007669"/>
    <property type="project" value="TreeGrafter"/>
</dbReference>
<evidence type="ECO:0000313" key="6">
    <source>
        <dbReference type="EMBL" id="MDB2001589.1"/>
    </source>
</evidence>
<dbReference type="GO" id="GO:0098796">
    <property type="term" value="C:membrane protein complex"/>
    <property type="evidence" value="ECO:0007669"/>
    <property type="project" value="UniProtKB-ARBA"/>
</dbReference>
<evidence type="ECO:0000313" key="7">
    <source>
        <dbReference type="Proteomes" id="UP001203136"/>
    </source>
</evidence>
<dbReference type="PANTHER" id="PTHR24220:SF86">
    <property type="entry name" value="ABC TRANSPORTER ABCH.1"/>
    <property type="match status" value="1"/>
</dbReference>
<dbReference type="EMBL" id="JAQLGM010000042">
    <property type="protein sequence ID" value="MDB2001589.1"/>
    <property type="molecule type" value="Genomic_DNA"/>
</dbReference>
<evidence type="ECO:0000256" key="2">
    <source>
        <dbReference type="ARBA" id="ARBA00022741"/>
    </source>
</evidence>
<comment type="caution">
    <text evidence="5">The sequence shown here is derived from an EMBL/GenBank/DDBJ whole genome shotgun (WGS) entry which is preliminary data.</text>
</comment>
<keyword evidence="2" id="KW-0547">Nucleotide-binding</keyword>
<evidence type="ECO:0000256" key="1">
    <source>
        <dbReference type="ARBA" id="ARBA00022448"/>
    </source>
</evidence>
<dbReference type="InterPro" id="IPR017871">
    <property type="entry name" value="ABC_transporter-like_CS"/>
</dbReference>
<dbReference type="CDD" id="cd03255">
    <property type="entry name" value="ABC_MJ0796_LolCDE_FtsE"/>
    <property type="match status" value="1"/>
</dbReference>
<dbReference type="PROSITE" id="PS50893">
    <property type="entry name" value="ABC_TRANSPORTER_2"/>
    <property type="match status" value="1"/>
</dbReference>
<dbReference type="GeneID" id="57969878"/>
<dbReference type="GO" id="GO:0016887">
    <property type="term" value="F:ATP hydrolysis activity"/>
    <property type="evidence" value="ECO:0007669"/>
    <property type="project" value="InterPro"/>
</dbReference>
<dbReference type="EMBL" id="JAINVB010000001">
    <property type="protein sequence ID" value="MCK0086810.1"/>
    <property type="molecule type" value="Genomic_DNA"/>
</dbReference>
<dbReference type="Proteomes" id="UP001203136">
    <property type="component" value="Unassembled WGS sequence"/>
</dbReference>
<dbReference type="GO" id="GO:0022857">
    <property type="term" value="F:transmembrane transporter activity"/>
    <property type="evidence" value="ECO:0007669"/>
    <property type="project" value="TreeGrafter"/>
</dbReference>
<proteinExistence type="predicted"/>
<dbReference type="AlphaFoldDB" id="A0AAW5F308"/>
<sequence>MELLKIENLCKIYGSGKNQVTALDHVSLTIEKGEFVAIIGASGSGKSTLLHIIGGVDVPTGGKVYLDGQDVYAQNNEKLAIFRRRQVGLIYQFHNLIPTLNVVENITLPILMDRRKVNEERLNDLLQMLGLKERRTHLPNQLSGGQQQRVSIGRALMNAPQVCLADEPTGSLDSRNGHEIIKLLKESNKKYGQTLLLVTHDENIALQADRIIGISDGRVVRDERVVRR</sequence>
<dbReference type="GO" id="GO:0005524">
    <property type="term" value="F:ATP binding"/>
    <property type="evidence" value="ECO:0007669"/>
    <property type="project" value="UniProtKB-KW"/>
</dbReference>
<organism evidence="5 7">
    <name type="scientific">Clostridium symbiosum</name>
    <name type="common">Bacteroides symbiosus</name>
    <dbReference type="NCBI Taxonomy" id="1512"/>
    <lineage>
        <taxon>Bacteria</taxon>
        <taxon>Bacillati</taxon>
        <taxon>Bacillota</taxon>
        <taxon>Clostridia</taxon>
        <taxon>Lachnospirales</taxon>
        <taxon>Lachnospiraceae</taxon>
        <taxon>Otoolea</taxon>
    </lineage>
</organism>
<dbReference type="Gene3D" id="3.40.50.300">
    <property type="entry name" value="P-loop containing nucleotide triphosphate hydrolases"/>
    <property type="match status" value="1"/>
</dbReference>
<accession>A0AAW5F308</accession>
<dbReference type="Proteomes" id="UP001300871">
    <property type="component" value="Unassembled WGS sequence"/>
</dbReference>
<reference evidence="6" key="2">
    <citation type="submission" date="2023-01" db="EMBL/GenBank/DDBJ databases">
        <title>Human gut microbiome strain richness.</title>
        <authorList>
            <person name="Chen-Liaw A."/>
        </authorList>
    </citation>
    <scope>NUCLEOTIDE SEQUENCE</scope>
    <source>
        <strain evidence="6">B1_m1001713B170214d0_201011</strain>
    </source>
</reference>
<evidence type="ECO:0000259" key="4">
    <source>
        <dbReference type="PROSITE" id="PS50893"/>
    </source>
</evidence>
<dbReference type="InterPro" id="IPR027417">
    <property type="entry name" value="P-loop_NTPase"/>
</dbReference>
<dbReference type="InterPro" id="IPR015854">
    <property type="entry name" value="ABC_transpr_LolD-like"/>
</dbReference>
<dbReference type="PROSITE" id="PS00211">
    <property type="entry name" value="ABC_TRANSPORTER_1"/>
    <property type="match status" value="1"/>
</dbReference>
<evidence type="ECO:0000256" key="3">
    <source>
        <dbReference type="ARBA" id="ARBA00022840"/>
    </source>
</evidence>
<reference evidence="5" key="1">
    <citation type="journal article" date="2022" name="Cell Host Microbe">
        <title>Colonization of the live biotherapeutic product VE303 and modulation of the microbiota and metabolites in healthy volunteers.</title>
        <authorList>
            <person name="Dsouza M."/>
            <person name="Menon R."/>
            <person name="Crossette E."/>
            <person name="Bhattarai S.K."/>
            <person name="Schneider J."/>
            <person name="Kim Y.G."/>
            <person name="Reddy S."/>
            <person name="Caballero S."/>
            <person name="Felix C."/>
            <person name="Cornacchione L."/>
            <person name="Hendrickson J."/>
            <person name="Watson A.R."/>
            <person name="Minot S.S."/>
            <person name="Greenfield N."/>
            <person name="Schopf L."/>
            <person name="Szabady R."/>
            <person name="Patarroyo J."/>
            <person name="Smith W."/>
            <person name="Harrison P."/>
            <person name="Kuijper E.J."/>
            <person name="Kelly C.P."/>
            <person name="Olle B."/>
            <person name="Bobilev D."/>
            <person name="Silber J.L."/>
            <person name="Bucci V."/>
            <person name="Roberts B."/>
            <person name="Faith J."/>
            <person name="Norman J.M."/>
        </authorList>
    </citation>
    <scope>NUCLEOTIDE SEQUENCE</scope>
    <source>
        <strain evidence="5">VE303-04</strain>
    </source>
</reference>
<protein>
    <submittedName>
        <fullName evidence="5">ABC transporter ATP-binding protein</fullName>
    </submittedName>
</protein>
<gene>
    <name evidence="5" type="ORF">K5I21_13180</name>
    <name evidence="6" type="ORF">PM006_15400</name>
</gene>
<dbReference type="InterPro" id="IPR003593">
    <property type="entry name" value="AAA+_ATPase"/>
</dbReference>